<protein>
    <recommendedName>
        <fullName evidence="2">BPTI/Kunitz inhibitor domain-containing protein</fullName>
    </recommendedName>
</protein>
<feature type="domain" description="BPTI/Kunitz inhibitor" evidence="2">
    <location>
        <begin position="43"/>
        <end position="106"/>
    </location>
</feature>
<dbReference type="PROSITE" id="PS50279">
    <property type="entry name" value="BPTI_KUNITZ_2"/>
    <property type="match status" value="1"/>
</dbReference>
<evidence type="ECO:0000259" key="2">
    <source>
        <dbReference type="PROSITE" id="PS50279"/>
    </source>
</evidence>
<organism evidence="3 4">
    <name type="scientific">Plutella xylostella</name>
    <name type="common">Diamondback moth</name>
    <name type="synonym">Plutella maculipennis</name>
    <dbReference type="NCBI Taxonomy" id="51655"/>
    <lineage>
        <taxon>Eukaryota</taxon>
        <taxon>Metazoa</taxon>
        <taxon>Ecdysozoa</taxon>
        <taxon>Arthropoda</taxon>
        <taxon>Hexapoda</taxon>
        <taxon>Insecta</taxon>
        <taxon>Pterygota</taxon>
        <taxon>Neoptera</taxon>
        <taxon>Endopterygota</taxon>
        <taxon>Lepidoptera</taxon>
        <taxon>Glossata</taxon>
        <taxon>Ditrysia</taxon>
        <taxon>Yponomeutoidea</taxon>
        <taxon>Plutellidae</taxon>
        <taxon>Plutella</taxon>
    </lineage>
</organism>
<proteinExistence type="predicted"/>
<evidence type="ECO:0000256" key="1">
    <source>
        <dbReference type="SAM" id="Phobius"/>
    </source>
</evidence>
<dbReference type="SUPFAM" id="SSF57362">
    <property type="entry name" value="BPTI-like"/>
    <property type="match status" value="1"/>
</dbReference>
<keyword evidence="1" id="KW-0812">Transmembrane</keyword>
<evidence type="ECO:0000313" key="3">
    <source>
        <dbReference type="EMBL" id="KAG7310844.1"/>
    </source>
</evidence>
<accession>A0ABQ7R0Q5</accession>
<name>A0ABQ7R0Q5_PLUXY</name>
<dbReference type="InterPro" id="IPR002223">
    <property type="entry name" value="Kunitz_BPTI"/>
</dbReference>
<dbReference type="Gene3D" id="4.10.410.10">
    <property type="entry name" value="Pancreatic trypsin inhibitor Kunitz domain"/>
    <property type="match status" value="1"/>
</dbReference>
<dbReference type="InterPro" id="IPR036880">
    <property type="entry name" value="Kunitz_BPTI_sf"/>
</dbReference>
<sequence length="110" mass="12714">MCCDRVTFLSKFSITMNTSCCVVILLMFTNIVIVSGGAEPSECENKPSEKHCIVEYSSRYRVRHTPRYIYDWTTRRCIMLRWASYCPLPAGHKNNFFSESECYSQCGGWA</sequence>
<keyword evidence="1" id="KW-1133">Transmembrane helix</keyword>
<keyword evidence="4" id="KW-1185">Reference proteome</keyword>
<comment type="caution">
    <text evidence="3">The sequence shown here is derived from an EMBL/GenBank/DDBJ whole genome shotgun (WGS) entry which is preliminary data.</text>
</comment>
<feature type="transmembrane region" description="Helical" evidence="1">
    <location>
        <begin position="12"/>
        <end position="38"/>
    </location>
</feature>
<dbReference type="Proteomes" id="UP000823941">
    <property type="component" value="Chromosome 5"/>
</dbReference>
<evidence type="ECO:0000313" key="4">
    <source>
        <dbReference type="Proteomes" id="UP000823941"/>
    </source>
</evidence>
<gene>
    <name evidence="3" type="ORF">JYU34_003673</name>
</gene>
<dbReference type="EMBL" id="JAHIBW010000005">
    <property type="protein sequence ID" value="KAG7310844.1"/>
    <property type="molecule type" value="Genomic_DNA"/>
</dbReference>
<keyword evidence="1" id="KW-0472">Membrane</keyword>
<reference evidence="3 4" key="1">
    <citation type="submission" date="2021-06" db="EMBL/GenBank/DDBJ databases">
        <title>A haploid diamondback moth (Plutella xylostella L.) genome assembly resolves 31 chromosomes and identifies a diamide resistance mutation.</title>
        <authorList>
            <person name="Ward C.M."/>
            <person name="Perry K.D."/>
            <person name="Baker G."/>
            <person name="Powis K."/>
            <person name="Heckel D.G."/>
            <person name="Baxter S.W."/>
        </authorList>
    </citation>
    <scope>NUCLEOTIDE SEQUENCE [LARGE SCALE GENOMIC DNA]</scope>
    <source>
        <strain evidence="3 4">LV</strain>
        <tissue evidence="3">Single pupa</tissue>
    </source>
</reference>